<dbReference type="Gene3D" id="3.40.50.1820">
    <property type="entry name" value="alpha/beta hydrolase"/>
    <property type="match status" value="1"/>
</dbReference>
<accession>A0A0N9HTZ4</accession>
<dbReference type="AlphaFoldDB" id="A0A0N9HTZ4"/>
<proteinExistence type="predicted"/>
<feature type="region of interest" description="Disordered" evidence="1">
    <location>
        <begin position="21"/>
        <end position="40"/>
    </location>
</feature>
<evidence type="ECO:0000256" key="2">
    <source>
        <dbReference type="SAM" id="SignalP"/>
    </source>
</evidence>
<name>A0A0N9HTZ4_9BACT</name>
<feature type="compositionally biased region" description="Pro residues" evidence="1">
    <location>
        <begin position="29"/>
        <end position="40"/>
    </location>
</feature>
<organism evidence="3">
    <name type="scientific">uncultured bacterium 5H7</name>
    <dbReference type="NCBI Taxonomy" id="1701327"/>
    <lineage>
        <taxon>Bacteria</taxon>
        <taxon>environmental samples</taxon>
    </lineage>
</organism>
<feature type="chain" id="PRO_5007779870" evidence="2">
    <location>
        <begin position="23"/>
        <end position="334"/>
    </location>
</feature>
<dbReference type="PANTHER" id="PTHR33428:SF14">
    <property type="entry name" value="CARBOXYLESTERASE TYPE B DOMAIN-CONTAINING PROTEIN"/>
    <property type="match status" value="1"/>
</dbReference>
<feature type="region of interest" description="Disordered" evidence="1">
    <location>
        <begin position="52"/>
        <end position="71"/>
    </location>
</feature>
<keyword evidence="2" id="KW-0732">Signal</keyword>
<feature type="signal peptide" evidence="2">
    <location>
        <begin position="1"/>
        <end position="22"/>
    </location>
</feature>
<dbReference type="SUPFAM" id="SSF53474">
    <property type="entry name" value="alpha/beta-Hydrolases"/>
    <property type="match status" value="1"/>
</dbReference>
<evidence type="ECO:0000256" key="1">
    <source>
        <dbReference type="SAM" id="MobiDB-lite"/>
    </source>
</evidence>
<dbReference type="InterPro" id="IPR029058">
    <property type="entry name" value="AB_hydrolase_fold"/>
</dbReference>
<gene>
    <name evidence="3" type="ORF">5H7_053</name>
</gene>
<sequence>MHNVLTAGLVLSALLVSAGARAQQQQQPPQQPPAAQPPARPALAMPEEMRRTMAAQQAAENALPNTPGSGPYPAVMEVDPTLPDHVVYRPRDLRALGGKKLGIVIWGNGGCTDDGASARLHLAELASHGYLVIASGKILSGPSRPADAPTPTFMTTTGADMIQALDWAIAESSRKGSNYAGRIDPRAVAFSGHSCGGILSIQIANDPRVKTLIIHNSGVFPNNPQRPTLITDKAWLQDRLHTPIIYIVGNETDVGHPVALDDFARIAKVPVFLGQLDVGHGGTFRQPNGGLAAKAAVAWLDWQLRGDRRAGAQFIGADCGLCRDSAWKVQRKGF</sequence>
<dbReference type="PANTHER" id="PTHR33428">
    <property type="entry name" value="CHLOROPHYLLASE-2, CHLOROPLASTIC"/>
    <property type="match status" value="1"/>
</dbReference>
<feature type="compositionally biased region" description="Polar residues" evidence="1">
    <location>
        <begin position="54"/>
        <end position="68"/>
    </location>
</feature>
<evidence type="ECO:0000313" key="3">
    <source>
        <dbReference type="EMBL" id="ALG05354.2"/>
    </source>
</evidence>
<dbReference type="EMBL" id="KT342858">
    <property type="protein sequence ID" value="ALG05354.2"/>
    <property type="molecule type" value="Genomic_DNA"/>
</dbReference>
<reference evidence="3" key="1">
    <citation type="submission" date="2016-04" db="EMBL/GenBank/DDBJ databases">
        <title>Exploring the genomic information of specific uncultured soil bacteria through a new metagenomic library-based strategy.</title>
        <authorList>
            <person name="Liu Y."/>
            <person name="Zhang R."/>
        </authorList>
    </citation>
    <scope>NUCLEOTIDE SEQUENCE</scope>
</reference>
<protein>
    <submittedName>
        <fullName evidence="3">Uncharacterized protein</fullName>
    </submittedName>
</protein>